<reference evidence="1" key="1">
    <citation type="submission" date="2019-07" db="EMBL/GenBank/DDBJ databases">
        <authorList>
            <person name="Dittberner H."/>
        </authorList>
    </citation>
    <scope>NUCLEOTIDE SEQUENCE [LARGE SCALE GENOMIC DNA]</scope>
</reference>
<dbReference type="AlphaFoldDB" id="A0A565BAV6"/>
<sequence>MRKSDFRADLCFGLGTRGEYPNFRGGFVHIDDVAAAQILAMEEPKASGRILCSSSVAHHWSEIIEMLRTKYPLYPLYILCFTPKCGSEEGRDMPHSLDPRKIHELGFGSFKSLDEMFDDCIKCFQDKGLI</sequence>
<proteinExistence type="predicted"/>
<evidence type="ECO:0008006" key="3">
    <source>
        <dbReference type="Google" id="ProtNLM"/>
    </source>
</evidence>
<accession>A0A565BAV6</accession>
<comment type="caution">
    <text evidence="1">The sequence shown here is derived from an EMBL/GenBank/DDBJ whole genome shotgun (WGS) entry which is preliminary data.</text>
</comment>
<dbReference type="Gene3D" id="3.40.50.720">
    <property type="entry name" value="NAD(P)-binding Rossmann-like Domain"/>
    <property type="match status" value="1"/>
</dbReference>
<name>A0A565BAV6_9BRAS</name>
<evidence type="ECO:0000313" key="2">
    <source>
        <dbReference type="Proteomes" id="UP000489600"/>
    </source>
</evidence>
<dbReference type="InterPro" id="IPR036291">
    <property type="entry name" value="NAD(P)-bd_dom_sf"/>
</dbReference>
<dbReference type="OrthoDB" id="2735536at2759"/>
<dbReference type="Proteomes" id="UP000489600">
    <property type="component" value="Unassembled WGS sequence"/>
</dbReference>
<gene>
    <name evidence="1" type="ORF">ANE_LOCUS9147</name>
</gene>
<dbReference type="EMBL" id="CABITT030000003">
    <property type="protein sequence ID" value="VVA98702.1"/>
    <property type="molecule type" value="Genomic_DNA"/>
</dbReference>
<evidence type="ECO:0000313" key="1">
    <source>
        <dbReference type="EMBL" id="VVA98702.1"/>
    </source>
</evidence>
<dbReference type="SUPFAM" id="SSF51735">
    <property type="entry name" value="NAD(P)-binding Rossmann-fold domains"/>
    <property type="match status" value="1"/>
</dbReference>
<keyword evidence="2" id="KW-1185">Reference proteome</keyword>
<organism evidence="1 2">
    <name type="scientific">Arabis nemorensis</name>
    <dbReference type="NCBI Taxonomy" id="586526"/>
    <lineage>
        <taxon>Eukaryota</taxon>
        <taxon>Viridiplantae</taxon>
        <taxon>Streptophyta</taxon>
        <taxon>Embryophyta</taxon>
        <taxon>Tracheophyta</taxon>
        <taxon>Spermatophyta</taxon>
        <taxon>Magnoliopsida</taxon>
        <taxon>eudicotyledons</taxon>
        <taxon>Gunneridae</taxon>
        <taxon>Pentapetalae</taxon>
        <taxon>rosids</taxon>
        <taxon>malvids</taxon>
        <taxon>Brassicales</taxon>
        <taxon>Brassicaceae</taxon>
        <taxon>Arabideae</taxon>
        <taxon>Arabis</taxon>
    </lineage>
</organism>
<protein>
    <recommendedName>
        <fullName evidence="3">NAD-dependent epimerase/dehydratase domain-containing protein</fullName>
    </recommendedName>
</protein>